<evidence type="ECO:0008006" key="5">
    <source>
        <dbReference type="Google" id="ProtNLM"/>
    </source>
</evidence>
<accession>A0A1C3KEF1</accession>
<organism evidence="3 4">
    <name type="scientific">Plasmodium malariae</name>
    <dbReference type="NCBI Taxonomy" id="5858"/>
    <lineage>
        <taxon>Eukaryota</taxon>
        <taxon>Sar</taxon>
        <taxon>Alveolata</taxon>
        <taxon>Apicomplexa</taxon>
        <taxon>Aconoidasida</taxon>
        <taxon>Haemosporida</taxon>
        <taxon>Plasmodiidae</taxon>
        <taxon>Plasmodium</taxon>
        <taxon>Plasmodium (Plasmodium)</taxon>
    </lineage>
</organism>
<protein>
    <recommendedName>
        <fullName evidence="5">Sexual stage-specific protein G37</fullName>
    </recommendedName>
</protein>
<dbReference type="VEuPathDB" id="PlasmoDB:PmUG01_13014600"/>
<name>A0A1C3KEF1_PLAMA</name>
<feature type="transmembrane region" description="Helical" evidence="1">
    <location>
        <begin position="175"/>
        <end position="192"/>
    </location>
</feature>
<evidence type="ECO:0000256" key="1">
    <source>
        <dbReference type="SAM" id="Phobius"/>
    </source>
</evidence>
<keyword evidence="1" id="KW-0812">Transmembrane</keyword>
<keyword evidence="1" id="KW-0472">Membrane</keyword>
<feature type="transmembrane region" description="Helical" evidence="1">
    <location>
        <begin position="263"/>
        <end position="283"/>
    </location>
</feature>
<evidence type="ECO:0000313" key="4">
    <source>
        <dbReference type="Proteomes" id="UP000219799"/>
    </source>
</evidence>
<dbReference type="AlphaFoldDB" id="A0A1C3KEF1"/>
<dbReference type="EMBL" id="LT594501">
    <property type="protein sequence ID" value="SBT71936.1"/>
    <property type="molecule type" value="Genomic_DNA"/>
</dbReference>
<proteinExistence type="predicted"/>
<keyword evidence="1" id="KW-1133">Transmembrane helix</keyword>
<feature type="transmembrane region" description="Helical" evidence="1">
    <location>
        <begin position="94"/>
        <end position="113"/>
    </location>
</feature>
<sequence>MKGYYILVLMFFVLSQKQIFVESIIQKQDVYLDDDFKSFTYFFASSPSANFLSRIVHSDSSRFVQVNNKIDIWSKTVDKAYSINQVSNEIMRTYISLLLLLLCPYFAFIGIFGHTRNQTTLTLSSIWAYFTLLTVFYLTNGILNIGFVCSLPLVFGLFAFSIANSDCTIKTLYKYTRYMFCFVVAKLIYDTVTNVSGDGANSFDYGFSGIIYMNLFRGNYYFVLKIVHLIVLSVLSLIIVKSFPKFFSTNSLQSPISILLDKYIVSTLCSLPIAASLTQIFYLTSKTINPIDPSIFFMIPSSINFSSISTIFSLITWAITTYVLVVLRNHVETDYNHILNKIPTSINEFL</sequence>
<evidence type="ECO:0000313" key="3">
    <source>
        <dbReference type="EMBL" id="SBT71936.1"/>
    </source>
</evidence>
<keyword evidence="2" id="KW-0732">Signal</keyword>
<feature type="transmembrane region" description="Helical" evidence="1">
    <location>
        <begin position="222"/>
        <end position="243"/>
    </location>
</feature>
<feature type="signal peptide" evidence="2">
    <location>
        <begin position="1"/>
        <end position="23"/>
    </location>
</feature>
<feature type="transmembrane region" description="Helical" evidence="1">
    <location>
        <begin position="145"/>
        <end position="163"/>
    </location>
</feature>
<feature type="transmembrane region" description="Helical" evidence="1">
    <location>
        <begin position="303"/>
        <end position="327"/>
    </location>
</feature>
<reference evidence="3 4" key="1">
    <citation type="submission" date="2016-06" db="EMBL/GenBank/DDBJ databases">
        <authorList>
            <consortium name="Pathogen Informatics"/>
        </authorList>
    </citation>
    <scope>NUCLEOTIDE SEQUENCE [LARGE SCALE GENOMIC DNA]</scope>
    <source>
        <strain evidence="3">PmlGA01</strain>
    </source>
</reference>
<gene>
    <name evidence="3" type="primary">PmlGA01_130007000</name>
    <name evidence="3" type="ORF">PMLGA01_130007000</name>
</gene>
<feature type="chain" id="PRO_5008677711" description="Sexual stage-specific protein G37" evidence="2">
    <location>
        <begin position="24"/>
        <end position="350"/>
    </location>
</feature>
<dbReference type="Proteomes" id="UP000219799">
    <property type="component" value="Chromosome 13"/>
</dbReference>
<evidence type="ECO:0000256" key="2">
    <source>
        <dbReference type="SAM" id="SignalP"/>
    </source>
</evidence>